<dbReference type="Proteomes" id="UP000094385">
    <property type="component" value="Unassembled WGS sequence"/>
</dbReference>
<accession>A0A1E3PZT6</accession>
<protein>
    <recommendedName>
        <fullName evidence="3">NmrA-like domain-containing protein</fullName>
    </recommendedName>
</protein>
<dbReference type="InterPro" id="IPR008030">
    <property type="entry name" value="NmrA-like"/>
</dbReference>
<keyword evidence="5" id="KW-1185">Reference proteome</keyword>
<gene>
    <name evidence="4" type="ORF">LIPSTDRAFT_74481</name>
</gene>
<evidence type="ECO:0000259" key="3">
    <source>
        <dbReference type="Pfam" id="PF05368"/>
    </source>
</evidence>
<feature type="domain" description="NmrA-like" evidence="3">
    <location>
        <begin position="18"/>
        <end position="152"/>
    </location>
</feature>
<dbReference type="Gene3D" id="3.40.50.720">
    <property type="entry name" value="NAD(P)-binding Rossmann-like Domain"/>
    <property type="match status" value="1"/>
</dbReference>
<organism evidence="4 5">
    <name type="scientific">Lipomyces starkeyi NRRL Y-11557</name>
    <dbReference type="NCBI Taxonomy" id="675824"/>
    <lineage>
        <taxon>Eukaryota</taxon>
        <taxon>Fungi</taxon>
        <taxon>Dikarya</taxon>
        <taxon>Ascomycota</taxon>
        <taxon>Saccharomycotina</taxon>
        <taxon>Lipomycetes</taxon>
        <taxon>Lipomycetales</taxon>
        <taxon>Lipomycetaceae</taxon>
        <taxon>Lipomyces</taxon>
    </lineage>
</organism>
<name>A0A1E3PZT6_LIPST</name>
<evidence type="ECO:0000313" key="4">
    <source>
        <dbReference type="EMBL" id="ODQ70959.1"/>
    </source>
</evidence>
<dbReference type="CDD" id="cd05259">
    <property type="entry name" value="PCBER_SDR_a"/>
    <property type="match status" value="1"/>
</dbReference>
<evidence type="ECO:0000313" key="5">
    <source>
        <dbReference type="Proteomes" id="UP000094385"/>
    </source>
</evidence>
<keyword evidence="2" id="KW-0560">Oxidoreductase</keyword>
<dbReference type="AlphaFoldDB" id="A0A1E3PZT6"/>
<dbReference type="GO" id="GO:0016491">
    <property type="term" value="F:oxidoreductase activity"/>
    <property type="evidence" value="ECO:0007669"/>
    <property type="project" value="UniProtKB-KW"/>
</dbReference>
<dbReference type="STRING" id="675824.A0A1E3PZT6"/>
<evidence type="ECO:0000256" key="1">
    <source>
        <dbReference type="ARBA" id="ARBA00022857"/>
    </source>
</evidence>
<sequence length="335" mass="36968">MSKECVSNQPHGFKNHIEKVAIVGAGGHVGKFITEELLQTGKHQVSAITREGSTAILPPGVIVRRVDYGNQSSLVEALKGQDALIITMSVMAPPDQQNKLIEAAATAGVPWVLPNEFGGDPLDKEIGKDIFLGDAKRVYRDYIEKLGKSSWIGIACGFWYEFSLGGGPDRYGFDFKNRTVILMGNGTVKINTSTWPQCGRAVAKLLSLKILPDTEDDDSPALVNFKNNGVYISSFTINQKDMLDSVLRVTGTKLEDWKVTYTTAKERFQSGLQDFQKGDRAGFGRLLYARNFYPESNGNFEAIKGLHNDMLGLPKEDLDEFTKIGIKMSEENTAY</sequence>
<dbReference type="Pfam" id="PF05368">
    <property type="entry name" value="NmrA"/>
    <property type="match status" value="1"/>
</dbReference>
<dbReference type="InterPro" id="IPR051609">
    <property type="entry name" value="NmrA/Isoflavone_reductase-like"/>
</dbReference>
<dbReference type="OrthoDB" id="9974981at2759"/>
<dbReference type="SUPFAM" id="SSF51735">
    <property type="entry name" value="NAD(P)-binding Rossmann-fold domains"/>
    <property type="match status" value="1"/>
</dbReference>
<dbReference type="Gene3D" id="3.90.25.10">
    <property type="entry name" value="UDP-galactose 4-epimerase, domain 1"/>
    <property type="match status" value="1"/>
</dbReference>
<dbReference type="InterPro" id="IPR036291">
    <property type="entry name" value="NAD(P)-bd_dom_sf"/>
</dbReference>
<dbReference type="PANTHER" id="PTHR47706">
    <property type="entry name" value="NMRA-LIKE FAMILY PROTEIN"/>
    <property type="match status" value="1"/>
</dbReference>
<proteinExistence type="predicted"/>
<reference evidence="4 5" key="1">
    <citation type="journal article" date="2016" name="Proc. Natl. Acad. Sci. U.S.A.">
        <title>Comparative genomics of biotechnologically important yeasts.</title>
        <authorList>
            <person name="Riley R."/>
            <person name="Haridas S."/>
            <person name="Wolfe K.H."/>
            <person name="Lopes M.R."/>
            <person name="Hittinger C.T."/>
            <person name="Goeker M."/>
            <person name="Salamov A.A."/>
            <person name="Wisecaver J.H."/>
            <person name="Long T.M."/>
            <person name="Calvey C.H."/>
            <person name="Aerts A.L."/>
            <person name="Barry K.W."/>
            <person name="Choi C."/>
            <person name="Clum A."/>
            <person name="Coughlan A.Y."/>
            <person name="Deshpande S."/>
            <person name="Douglass A.P."/>
            <person name="Hanson S.J."/>
            <person name="Klenk H.-P."/>
            <person name="LaButti K.M."/>
            <person name="Lapidus A."/>
            <person name="Lindquist E.A."/>
            <person name="Lipzen A.M."/>
            <person name="Meier-Kolthoff J.P."/>
            <person name="Ohm R.A."/>
            <person name="Otillar R.P."/>
            <person name="Pangilinan J.L."/>
            <person name="Peng Y."/>
            <person name="Rokas A."/>
            <person name="Rosa C.A."/>
            <person name="Scheuner C."/>
            <person name="Sibirny A.A."/>
            <person name="Slot J.C."/>
            <person name="Stielow J.B."/>
            <person name="Sun H."/>
            <person name="Kurtzman C.P."/>
            <person name="Blackwell M."/>
            <person name="Grigoriev I.V."/>
            <person name="Jeffries T.W."/>
        </authorList>
    </citation>
    <scope>NUCLEOTIDE SEQUENCE [LARGE SCALE GENOMIC DNA]</scope>
    <source>
        <strain evidence="4 5">NRRL Y-11557</strain>
    </source>
</reference>
<dbReference type="InterPro" id="IPR045312">
    <property type="entry name" value="PCBER-like"/>
</dbReference>
<dbReference type="PANTHER" id="PTHR47706:SF7">
    <property type="entry name" value="CIPA-LIKE, PUTATIVE (AFU_ORTHOLOGUE AFUA_1G01630)-RELATED"/>
    <property type="match status" value="1"/>
</dbReference>
<dbReference type="EMBL" id="KV454299">
    <property type="protein sequence ID" value="ODQ70959.1"/>
    <property type="molecule type" value="Genomic_DNA"/>
</dbReference>
<keyword evidence="1" id="KW-0521">NADP</keyword>
<evidence type="ECO:0000256" key="2">
    <source>
        <dbReference type="ARBA" id="ARBA00023002"/>
    </source>
</evidence>